<dbReference type="InterPro" id="IPR019787">
    <property type="entry name" value="Znf_PHD-finger"/>
</dbReference>
<evidence type="ECO:0000259" key="5">
    <source>
        <dbReference type="SMART" id="SM00249"/>
    </source>
</evidence>
<feature type="region of interest" description="Disordered" evidence="4">
    <location>
        <begin position="567"/>
        <end position="626"/>
    </location>
</feature>
<dbReference type="InterPro" id="IPR028938">
    <property type="entry name" value="Rsf1-like"/>
</dbReference>
<feature type="compositionally biased region" description="Basic residues" evidence="4">
    <location>
        <begin position="194"/>
        <end position="213"/>
    </location>
</feature>
<keyword evidence="3" id="KW-0862">Zinc</keyword>
<feature type="region of interest" description="Disordered" evidence="4">
    <location>
        <begin position="651"/>
        <end position="741"/>
    </location>
</feature>
<dbReference type="Pfam" id="PF00628">
    <property type="entry name" value="PHD"/>
    <property type="match status" value="1"/>
</dbReference>
<dbReference type="InterPro" id="IPR001965">
    <property type="entry name" value="Znf_PHD"/>
</dbReference>
<keyword evidence="2" id="KW-0863">Zinc-finger</keyword>
<dbReference type="PANTHER" id="PTHR14296:SF3">
    <property type="entry name" value="DIKAR, ISOFORM F"/>
    <property type="match status" value="1"/>
</dbReference>
<dbReference type="GO" id="GO:0008270">
    <property type="term" value="F:zinc ion binding"/>
    <property type="evidence" value="ECO:0007669"/>
    <property type="project" value="UniProtKB-KW"/>
</dbReference>
<evidence type="ECO:0000256" key="3">
    <source>
        <dbReference type="ARBA" id="ARBA00022833"/>
    </source>
</evidence>
<evidence type="ECO:0000256" key="4">
    <source>
        <dbReference type="SAM" id="MobiDB-lite"/>
    </source>
</evidence>
<name>A0A2S4KYW8_9HYPO</name>
<sequence length="741" mass="82671">MPSRKRSVQSADGDGRDAASTLLHRIRNTWQFANVCQWIYMFGKAAKIDESIDVDDIEAECLKPNSTLLSDLALAILKLVSSHRGLTHDIFDDQIRKQYLAKVPDNNPFGDDDDPRKFAEFDVFTKINVLQQLTQWTMIHPERIRDKVEEQKDTEQASWRIEPYGWDREDRTYFVLDDNRIYRLTEPPPAPPRPKPKKSKPFRGARRSSKRQRTMPSTRDPAADMAAEGDGEVEPVDDGLGGRIWECVAVTLQEVRDFLEGLGKTRDDNEKILRRQLQTHLVPILEKQEESQKRKQAQRERELLNLAKMANAKRSSRIAGKVERQKQEDKEKEEEQQRRDTDAAKRREEQEHLKLEKERDFRLFSRQRRLQEREARRLQHEEELAQLSEDSKAASSTTGRISERRLQAEIERNRQALKDLEEVEEDWVFDCACGLYGQVDDGTHSVACEKCNVWQHSKCLGVSEEEADRPDFHFVCGPCKHRDEVAKAPPRSIIRLKLNPTGSSGVHHRPADNPPMLPSTRPPAIGDGASTLSTEQAHLAAQAYLPKGSPSHSVSVAGQYVSPISTTPSFPKASEASESTDQSVHMPPIQQNGNAEASRAADGQEAQQTPSIATISQPGKVPRVGSTDVATAIRGTALPTASPVTIASAHIDSGRQGRNNGTSVDAAPGPTHDAHDAQRARNNLGKPLSSGSNLTDIAKASSTPTEQLPPATSSSWPYKQSPVAQVGTSGPAKDGYQREQI</sequence>
<dbReference type="PROSITE" id="PS01359">
    <property type="entry name" value="ZF_PHD_1"/>
    <property type="match status" value="1"/>
</dbReference>
<dbReference type="AlphaFoldDB" id="A0A2S4KYW8"/>
<dbReference type="PANTHER" id="PTHR14296">
    <property type="entry name" value="REMODELING AND SPACING FACTOR 1"/>
    <property type="match status" value="1"/>
</dbReference>
<evidence type="ECO:0000313" key="6">
    <source>
        <dbReference type="EMBL" id="POR35386.1"/>
    </source>
</evidence>
<feature type="compositionally biased region" description="Pro residues" evidence="4">
    <location>
        <begin position="512"/>
        <end position="521"/>
    </location>
</feature>
<keyword evidence="7" id="KW-1185">Reference proteome</keyword>
<feature type="compositionally biased region" description="Polar residues" evidence="4">
    <location>
        <begin position="689"/>
        <end position="728"/>
    </location>
</feature>
<dbReference type="InterPro" id="IPR011011">
    <property type="entry name" value="Znf_FYVE_PHD"/>
</dbReference>
<dbReference type="EMBL" id="PKSG01000447">
    <property type="protein sequence ID" value="POR35386.1"/>
    <property type="molecule type" value="Genomic_DNA"/>
</dbReference>
<organism evidence="6 7">
    <name type="scientific">Tolypocladium paradoxum</name>
    <dbReference type="NCBI Taxonomy" id="94208"/>
    <lineage>
        <taxon>Eukaryota</taxon>
        <taxon>Fungi</taxon>
        <taxon>Dikarya</taxon>
        <taxon>Ascomycota</taxon>
        <taxon>Pezizomycotina</taxon>
        <taxon>Sordariomycetes</taxon>
        <taxon>Hypocreomycetidae</taxon>
        <taxon>Hypocreales</taxon>
        <taxon>Ophiocordycipitaceae</taxon>
        <taxon>Tolypocladium</taxon>
    </lineage>
</organism>
<comment type="caution">
    <text evidence="6">The sequence shown here is derived from an EMBL/GenBank/DDBJ whole genome shotgun (WGS) entry which is preliminary data.</text>
</comment>
<protein>
    <recommendedName>
        <fullName evidence="5">Zinc finger PHD-type domain-containing protein</fullName>
    </recommendedName>
</protein>
<reference evidence="6 7" key="1">
    <citation type="submission" date="2018-01" db="EMBL/GenBank/DDBJ databases">
        <title>Harnessing the power of phylogenomics to disentangle the directionality and signatures of interkingdom host jumping in the parasitic fungal genus Tolypocladium.</title>
        <authorList>
            <person name="Quandt C.A."/>
            <person name="Patterson W."/>
            <person name="Spatafora J.W."/>
        </authorList>
    </citation>
    <scope>NUCLEOTIDE SEQUENCE [LARGE SCALE GENOMIC DNA]</scope>
    <source>
        <strain evidence="6 7">NRBC 100945</strain>
    </source>
</reference>
<feature type="compositionally biased region" description="Polar residues" evidence="4">
    <location>
        <begin position="576"/>
        <end position="595"/>
    </location>
</feature>
<feature type="region of interest" description="Disordered" evidence="4">
    <location>
        <begin position="382"/>
        <end position="402"/>
    </location>
</feature>
<dbReference type="STRING" id="94208.A0A2S4KYW8"/>
<dbReference type="InterPro" id="IPR019786">
    <property type="entry name" value="Zinc_finger_PHD-type_CS"/>
</dbReference>
<evidence type="ECO:0000313" key="7">
    <source>
        <dbReference type="Proteomes" id="UP000237481"/>
    </source>
</evidence>
<keyword evidence="1" id="KW-0479">Metal-binding</keyword>
<accession>A0A2S4KYW8</accession>
<feature type="domain" description="Zinc finger PHD-type" evidence="5">
    <location>
        <begin position="430"/>
        <end position="480"/>
    </location>
</feature>
<feature type="region of interest" description="Disordered" evidence="4">
    <location>
        <begin position="306"/>
        <end position="352"/>
    </location>
</feature>
<dbReference type="GO" id="GO:0031213">
    <property type="term" value="C:RSF complex"/>
    <property type="evidence" value="ECO:0007669"/>
    <property type="project" value="InterPro"/>
</dbReference>
<dbReference type="InterPro" id="IPR013083">
    <property type="entry name" value="Znf_RING/FYVE/PHD"/>
</dbReference>
<proteinExistence type="predicted"/>
<evidence type="ECO:0000256" key="2">
    <source>
        <dbReference type="ARBA" id="ARBA00022771"/>
    </source>
</evidence>
<dbReference type="OrthoDB" id="303107at2759"/>
<evidence type="ECO:0000256" key="1">
    <source>
        <dbReference type="ARBA" id="ARBA00022723"/>
    </source>
</evidence>
<dbReference type="Gene3D" id="3.30.40.10">
    <property type="entry name" value="Zinc/RING finger domain, C3HC4 (zinc finger)"/>
    <property type="match status" value="1"/>
</dbReference>
<dbReference type="GO" id="GO:0006355">
    <property type="term" value="P:regulation of DNA-templated transcription"/>
    <property type="evidence" value="ECO:0007669"/>
    <property type="project" value="InterPro"/>
</dbReference>
<gene>
    <name evidence="6" type="ORF">TPAR_04395</name>
</gene>
<dbReference type="SUPFAM" id="SSF57903">
    <property type="entry name" value="FYVE/PHD zinc finger"/>
    <property type="match status" value="1"/>
</dbReference>
<feature type="compositionally biased region" description="Polar residues" evidence="4">
    <location>
        <begin position="605"/>
        <end position="617"/>
    </location>
</feature>
<dbReference type="Proteomes" id="UP000237481">
    <property type="component" value="Unassembled WGS sequence"/>
</dbReference>
<feature type="compositionally biased region" description="Acidic residues" evidence="4">
    <location>
        <begin position="227"/>
        <end position="237"/>
    </location>
</feature>
<feature type="region of interest" description="Disordered" evidence="4">
    <location>
        <begin position="183"/>
        <end position="237"/>
    </location>
</feature>
<feature type="region of interest" description="Disordered" evidence="4">
    <location>
        <begin position="498"/>
        <end position="530"/>
    </location>
</feature>
<feature type="compositionally biased region" description="Basic and acidic residues" evidence="4">
    <location>
        <begin position="320"/>
        <end position="352"/>
    </location>
</feature>
<dbReference type="SMART" id="SM00249">
    <property type="entry name" value="PHD"/>
    <property type="match status" value="1"/>
</dbReference>